<dbReference type="HAMAP" id="MF_00236">
    <property type="entry name" value="TatA_E"/>
    <property type="match status" value="1"/>
</dbReference>
<dbReference type="InterPro" id="IPR006312">
    <property type="entry name" value="TatA/E"/>
</dbReference>
<dbReference type="Proteomes" id="UP000308744">
    <property type="component" value="Unassembled WGS sequence"/>
</dbReference>
<proteinExistence type="inferred from homology"/>
<evidence type="ECO:0000256" key="2">
    <source>
        <dbReference type="ARBA" id="ARBA00022448"/>
    </source>
</evidence>
<comment type="subunit">
    <text evidence="9">Forms a complex with TatC.</text>
</comment>
<evidence type="ECO:0000313" key="11">
    <source>
        <dbReference type="EMBL" id="TKI66435.1"/>
    </source>
</evidence>
<evidence type="ECO:0000256" key="9">
    <source>
        <dbReference type="HAMAP-Rule" id="MF_00236"/>
    </source>
</evidence>
<dbReference type="GO" id="GO:0008320">
    <property type="term" value="F:protein transmembrane transporter activity"/>
    <property type="evidence" value="ECO:0007669"/>
    <property type="project" value="UniProtKB-UniRule"/>
</dbReference>
<feature type="transmembrane region" description="Helical" evidence="9">
    <location>
        <begin position="6"/>
        <end position="24"/>
    </location>
</feature>
<dbReference type="GO" id="GO:0043953">
    <property type="term" value="P:protein transport by the Tat complex"/>
    <property type="evidence" value="ECO:0007669"/>
    <property type="project" value="UniProtKB-UniRule"/>
</dbReference>
<dbReference type="GO" id="GO:0033281">
    <property type="term" value="C:TAT protein transport complex"/>
    <property type="evidence" value="ECO:0007669"/>
    <property type="project" value="UniProtKB-UniRule"/>
</dbReference>
<keyword evidence="6 9" id="KW-1133">Transmembrane helix</keyword>
<evidence type="ECO:0000256" key="3">
    <source>
        <dbReference type="ARBA" id="ARBA00022475"/>
    </source>
</evidence>
<comment type="similarity">
    <text evidence="9">Belongs to the TatA/E family.</text>
</comment>
<evidence type="ECO:0000313" key="12">
    <source>
        <dbReference type="Proteomes" id="UP000308744"/>
    </source>
</evidence>
<dbReference type="EMBL" id="SZPU01000058">
    <property type="protein sequence ID" value="TKI66435.1"/>
    <property type="molecule type" value="Genomic_DNA"/>
</dbReference>
<dbReference type="Pfam" id="PF02416">
    <property type="entry name" value="TatA_B_E"/>
    <property type="match status" value="1"/>
</dbReference>
<reference evidence="11 12" key="1">
    <citation type="submission" date="2019-04" db="EMBL/GenBank/DDBJ databases">
        <title>Lysinibacillus genome sequencing.</title>
        <authorList>
            <person name="Dunlap C."/>
        </authorList>
    </citation>
    <scope>NUCLEOTIDE SEQUENCE [LARGE SCALE GENOMIC DNA]</scope>
    <source>
        <strain evidence="11 12">CCTCC AB 2010389</strain>
    </source>
</reference>
<organism evidence="11 12">
    <name type="scientific">Lysinibacillus mangiferihumi</name>
    <dbReference type="NCBI Taxonomy" id="1130819"/>
    <lineage>
        <taxon>Bacteria</taxon>
        <taxon>Bacillati</taxon>
        <taxon>Bacillota</taxon>
        <taxon>Bacilli</taxon>
        <taxon>Bacillales</taxon>
        <taxon>Bacillaceae</taxon>
        <taxon>Lysinibacillus</taxon>
    </lineage>
</organism>
<comment type="caution">
    <text evidence="11">The sequence shown here is derived from an EMBL/GenBank/DDBJ whole genome shotgun (WGS) entry which is preliminary data.</text>
</comment>
<evidence type="ECO:0000256" key="5">
    <source>
        <dbReference type="ARBA" id="ARBA00022927"/>
    </source>
</evidence>
<keyword evidence="12" id="KW-1185">Reference proteome</keyword>
<feature type="compositionally biased region" description="Basic and acidic residues" evidence="10">
    <location>
        <begin position="56"/>
        <end position="71"/>
    </location>
</feature>
<evidence type="ECO:0000256" key="8">
    <source>
        <dbReference type="ARBA" id="ARBA00023136"/>
    </source>
</evidence>
<dbReference type="PANTHER" id="PTHR42982">
    <property type="entry name" value="SEC-INDEPENDENT PROTEIN TRANSLOCASE PROTEIN TATA"/>
    <property type="match status" value="1"/>
</dbReference>
<comment type="function">
    <text evidence="9">Part of the twin-arginine translocation (Tat) system that transports large folded proteins containing a characteristic twin-arginine motif in their signal peptide across membranes. TatA could form the protein-conducting channel of the Tat system.</text>
</comment>
<keyword evidence="3 9" id="KW-1003">Cell membrane</keyword>
<protein>
    <recommendedName>
        <fullName evidence="9">Sec-independent protein translocase protein TatA</fullName>
    </recommendedName>
</protein>
<keyword evidence="8 9" id="KW-0472">Membrane</keyword>
<sequence>MVVHLSAITPVGLVIIGVVAILIFGPKKLPELGKAMGSTLREFKNATKGLADDDDDTKKKVIEHKENDNVK</sequence>
<comment type="subcellular location">
    <subcellularLocation>
        <location evidence="1 9">Cell membrane</location>
        <topology evidence="1 9">Single-pass membrane protein</topology>
    </subcellularLocation>
</comment>
<keyword evidence="5 9" id="KW-0653">Protein transport</keyword>
<gene>
    <name evidence="9" type="primary">tatA</name>
    <name evidence="11" type="ORF">FC756_15055</name>
</gene>
<keyword evidence="4 9" id="KW-0812">Transmembrane</keyword>
<dbReference type="Gene3D" id="1.20.5.3310">
    <property type="match status" value="1"/>
</dbReference>
<evidence type="ECO:0000256" key="6">
    <source>
        <dbReference type="ARBA" id="ARBA00022989"/>
    </source>
</evidence>
<name>A0A4U2YYX3_9BACI</name>
<evidence type="ECO:0000256" key="10">
    <source>
        <dbReference type="SAM" id="MobiDB-lite"/>
    </source>
</evidence>
<dbReference type="AlphaFoldDB" id="A0A4U2YYX3"/>
<keyword evidence="7 9" id="KW-0811">Translocation</keyword>
<dbReference type="PANTHER" id="PTHR42982:SF1">
    <property type="entry name" value="SEC-INDEPENDENT PROTEIN TRANSLOCASE PROTEIN TATA"/>
    <property type="match status" value="1"/>
</dbReference>
<dbReference type="NCBIfam" id="TIGR01411">
    <property type="entry name" value="tatAE"/>
    <property type="match status" value="1"/>
</dbReference>
<keyword evidence="2 9" id="KW-0813">Transport</keyword>
<dbReference type="InterPro" id="IPR003369">
    <property type="entry name" value="TatA/B/E"/>
</dbReference>
<feature type="region of interest" description="Disordered" evidence="10">
    <location>
        <begin position="49"/>
        <end position="71"/>
    </location>
</feature>
<evidence type="ECO:0000256" key="1">
    <source>
        <dbReference type="ARBA" id="ARBA00004162"/>
    </source>
</evidence>
<accession>A0A4U2YYX3</accession>
<dbReference type="RefSeq" id="WP_107895787.1">
    <property type="nucleotide sequence ID" value="NZ_PYWM01000013.1"/>
</dbReference>
<evidence type="ECO:0000256" key="7">
    <source>
        <dbReference type="ARBA" id="ARBA00023010"/>
    </source>
</evidence>
<evidence type="ECO:0000256" key="4">
    <source>
        <dbReference type="ARBA" id="ARBA00022692"/>
    </source>
</evidence>
<dbReference type="NCBIfam" id="NF011430">
    <property type="entry name" value="PRK14861.1"/>
    <property type="match status" value="1"/>
</dbReference>